<protein>
    <submittedName>
        <fullName evidence="2">Uncharacterized protein</fullName>
    </submittedName>
</protein>
<sequence length="143" mass="15666">MQIVQAAMTSESGRSVVSVLNLSGSQQFLCTSNCPNCHERSKRLDMSPRLLVNELTGELKQVPAFAVHQYLNKWSLWHELTNAETKRILADKQHQPMIFSSISSHSPNSLLSSQSSFASSYSLFGGGSGNSVDFNAVVMKALC</sequence>
<evidence type="ECO:0000313" key="2">
    <source>
        <dbReference type="WBParaSite" id="jg19440.1"/>
    </source>
</evidence>
<proteinExistence type="predicted"/>
<dbReference type="WBParaSite" id="jg19440.1">
    <property type="protein sequence ID" value="jg19440.1"/>
    <property type="gene ID" value="jg19440"/>
</dbReference>
<dbReference type="Proteomes" id="UP000887574">
    <property type="component" value="Unplaced"/>
</dbReference>
<accession>A0A915DH21</accession>
<name>A0A915DH21_9BILA</name>
<keyword evidence="1" id="KW-1185">Reference proteome</keyword>
<organism evidence="1 2">
    <name type="scientific">Ditylenchus dipsaci</name>
    <dbReference type="NCBI Taxonomy" id="166011"/>
    <lineage>
        <taxon>Eukaryota</taxon>
        <taxon>Metazoa</taxon>
        <taxon>Ecdysozoa</taxon>
        <taxon>Nematoda</taxon>
        <taxon>Chromadorea</taxon>
        <taxon>Rhabditida</taxon>
        <taxon>Tylenchina</taxon>
        <taxon>Tylenchomorpha</taxon>
        <taxon>Sphaerularioidea</taxon>
        <taxon>Anguinidae</taxon>
        <taxon>Anguininae</taxon>
        <taxon>Ditylenchus</taxon>
    </lineage>
</organism>
<dbReference type="AlphaFoldDB" id="A0A915DH21"/>
<reference evidence="2" key="1">
    <citation type="submission" date="2022-11" db="UniProtKB">
        <authorList>
            <consortium name="WormBaseParasite"/>
        </authorList>
    </citation>
    <scope>IDENTIFICATION</scope>
</reference>
<evidence type="ECO:0000313" key="1">
    <source>
        <dbReference type="Proteomes" id="UP000887574"/>
    </source>
</evidence>